<evidence type="ECO:0000259" key="1">
    <source>
        <dbReference type="PROSITE" id="PS51677"/>
    </source>
</evidence>
<dbReference type="PROSITE" id="PS51677">
    <property type="entry name" value="NODB"/>
    <property type="match status" value="1"/>
</dbReference>
<keyword evidence="2" id="KW-0378">Hydrolase</keyword>
<dbReference type="EC" id="3.5.1.104" evidence="2"/>
<dbReference type="GO" id="GO:0005975">
    <property type="term" value="P:carbohydrate metabolic process"/>
    <property type="evidence" value="ECO:0007669"/>
    <property type="project" value="InterPro"/>
</dbReference>
<evidence type="ECO:0000313" key="3">
    <source>
        <dbReference type="Proteomes" id="UP000215506"/>
    </source>
</evidence>
<comment type="caution">
    <text evidence="2">The sequence shown here is derived from an EMBL/GenBank/DDBJ whole genome shotgun (WGS) entry which is preliminary data.</text>
</comment>
<sequence>MKRRLLLGGALVVVLAAVLSIGTYVLMNSRTLQVAGRLVHRVDTAGKVVALTIDDGPTDRTPEILETLAAEHIPATFYLVGRDLAAHRDYGAQIAAAGHELGNHSYTHRRLVFVGPATVRDEVERTDAEIERTGYHGPVTFRPPYGKKLVALPWYLSHHDRTTVMWDVESDSTGGASTDVIVSDTVNRARPGSIILLHAMYQPAAAAAIPRIVAELRSRGYGFVTVSQLIAGTKPTGM</sequence>
<dbReference type="RefSeq" id="WP_094026702.1">
    <property type="nucleotide sequence ID" value="NZ_NGAF01000011.1"/>
</dbReference>
<keyword evidence="3" id="KW-1185">Reference proteome</keyword>
<proteinExistence type="predicted"/>
<dbReference type="Gene3D" id="3.20.20.370">
    <property type="entry name" value="Glycoside hydrolase/deacetylase"/>
    <property type="match status" value="1"/>
</dbReference>
<organism evidence="2 3">
    <name type="scientific">Nocardia cerradoensis</name>
    <dbReference type="NCBI Taxonomy" id="85688"/>
    <lineage>
        <taxon>Bacteria</taxon>
        <taxon>Bacillati</taxon>
        <taxon>Actinomycetota</taxon>
        <taxon>Actinomycetes</taxon>
        <taxon>Mycobacteriales</taxon>
        <taxon>Nocardiaceae</taxon>
        <taxon>Nocardia</taxon>
    </lineage>
</organism>
<dbReference type="InterPro" id="IPR002509">
    <property type="entry name" value="NODB_dom"/>
</dbReference>
<name>A0A231H2M7_9NOCA</name>
<dbReference type="PANTHER" id="PTHR10587">
    <property type="entry name" value="GLYCOSYL TRANSFERASE-RELATED"/>
    <property type="match status" value="1"/>
</dbReference>
<dbReference type="InterPro" id="IPR011330">
    <property type="entry name" value="Glyco_hydro/deAcase_b/a-brl"/>
</dbReference>
<dbReference type="Proteomes" id="UP000215506">
    <property type="component" value="Unassembled WGS sequence"/>
</dbReference>
<dbReference type="InterPro" id="IPR050248">
    <property type="entry name" value="Polysacc_deacetylase_ArnD"/>
</dbReference>
<reference evidence="2 3" key="1">
    <citation type="submission" date="2017-07" db="EMBL/GenBank/DDBJ databases">
        <title>First draft Genome Sequence of Nocardia cerradoensis isolated from human infection.</title>
        <authorList>
            <person name="Carrasco G."/>
        </authorList>
    </citation>
    <scope>NUCLEOTIDE SEQUENCE [LARGE SCALE GENOMIC DNA]</scope>
    <source>
        <strain evidence="2 3">CNM20130759</strain>
    </source>
</reference>
<dbReference type="GO" id="GO:0016810">
    <property type="term" value="F:hydrolase activity, acting on carbon-nitrogen (but not peptide) bonds"/>
    <property type="evidence" value="ECO:0007669"/>
    <property type="project" value="InterPro"/>
</dbReference>
<protein>
    <submittedName>
        <fullName evidence="2">Peptidoglycan-N-acetylglucosamine deacetylase</fullName>
        <ecNumber evidence="2">3.5.1.104</ecNumber>
    </submittedName>
</protein>
<gene>
    <name evidence="2" type="primary">pgdA</name>
    <name evidence="2" type="ORF">B7C42_04991</name>
</gene>
<dbReference type="SUPFAM" id="SSF88713">
    <property type="entry name" value="Glycoside hydrolase/deacetylase"/>
    <property type="match status" value="1"/>
</dbReference>
<feature type="domain" description="NodB homology" evidence="1">
    <location>
        <begin position="47"/>
        <end position="224"/>
    </location>
</feature>
<dbReference type="AlphaFoldDB" id="A0A231H2M7"/>
<evidence type="ECO:0000313" key="2">
    <source>
        <dbReference type="EMBL" id="OXR43105.1"/>
    </source>
</evidence>
<accession>A0A231H2M7</accession>
<dbReference type="Pfam" id="PF01522">
    <property type="entry name" value="Polysacc_deac_1"/>
    <property type="match status" value="1"/>
</dbReference>
<dbReference type="EMBL" id="NGAF01000011">
    <property type="protein sequence ID" value="OXR43105.1"/>
    <property type="molecule type" value="Genomic_DNA"/>
</dbReference>
<dbReference type="PANTHER" id="PTHR10587:SF125">
    <property type="entry name" value="POLYSACCHARIDE DEACETYLASE YHEN-RELATED"/>
    <property type="match status" value="1"/>
</dbReference>